<dbReference type="GO" id="GO:0005524">
    <property type="term" value="F:ATP binding"/>
    <property type="evidence" value="ECO:0007669"/>
    <property type="project" value="InterPro"/>
</dbReference>
<evidence type="ECO:0000259" key="2">
    <source>
        <dbReference type="PROSITE" id="PS51194"/>
    </source>
</evidence>
<dbReference type="PANTHER" id="PTHR47396">
    <property type="entry name" value="TYPE I RESTRICTION ENZYME ECOKI R PROTEIN"/>
    <property type="match status" value="1"/>
</dbReference>
<dbReference type="PROSITE" id="PS51192">
    <property type="entry name" value="HELICASE_ATP_BIND_1"/>
    <property type="match status" value="1"/>
</dbReference>
<dbReference type="GO" id="GO:0000403">
    <property type="term" value="F:Y-form DNA binding"/>
    <property type="evidence" value="ECO:0007669"/>
    <property type="project" value="TreeGrafter"/>
</dbReference>
<dbReference type="InterPro" id="IPR027417">
    <property type="entry name" value="P-loop_NTPase"/>
</dbReference>
<dbReference type="InterPro" id="IPR050742">
    <property type="entry name" value="Helicase_Restrict-Modif_Enz"/>
</dbReference>
<keyword evidence="3" id="KW-0347">Helicase</keyword>
<dbReference type="EMBL" id="OJIN01000207">
    <property type="protein sequence ID" value="SPD75456.1"/>
    <property type="molecule type" value="Genomic_DNA"/>
</dbReference>
<dbReference type="Gene3D" id="3.40.50.300">
    <property type="entry name" value="P-loop containing nucleotide triphosphate hydrolases"/>
    <property type="match status" value="2"/>
</dbReference>
<proteinExistence type="predicted"/>
<dbReference type="AlphaFoldDB" id="A0A445N132"/>
<keyword evidence="3" id="KW-0067">ATP-binding</keyword>
<gene>
    <name evidence="3" type="ORF">PITCH_A630001</name>
</gene>
<dbReference type="Pfam" id="PF00271">
    <property type="entry name" value="Helicase_C"/>
    <property type="match status" value="1"/>
</dbReference>
<evidence type="ECO:0000313" key="3">
    <source>
        <dbReference type="EMBL" id="SPD75456.1"/>
    </source>
</evidence>
<dbReference type="PROSITE" id="PS51194">
    <property type="entry name" value="HELICASE_CTER"/>
    <property type="match status" value="1"/>
</dbReference>
<feature type="domain" description="Helicase ATP-binding" evidence="1">
    <location>
        <begin position="25"/>
        <end position="185"/>
    </location>
</feature>
<sequence length="550" mass="61798">MAQNEFSSQVRLRDYQRECLSAIFERYQAGIRRQLVCLPTGSGKTVIFAEFPRYFKMKKQMLVLAHRAELLDQACEKIRRANPYLTVAVEQADRTADPECDVVVASVPTLGRKGSRRLTGLDPDRFFLIVVDEAHHATADTFKRVLKYLDVFMPETRKLLVGFTATPKRGDGVGLDAVFQEIVYSRSLPEMIKAGHLSPVAAYRVETDIDLSRVKTRMGDFVTSQLSRAVNIEERNDLIVKVFHTHLEGKQTLCFCVDVAHALSLAQAFNREGVSAAAVTGHMDRAEREKELEKFRVGKTSVLANCMVLTEGYDEPSVEGIILARPTKSTLLYTQMIGRGTRLYPGKKNVTVVDIVDVTKEHSLTSLPVLFGLSEQFDLEGHTTDEAERAMEWVEINRSWVKVDSAISLSDLRYRCTRIDLFDLEVPLELNKVASYVWIGLGKGGYRLGLTGGTSVIVAPTILGEWEVQLRKKGIDKTLMIDRDLDSAIKNAETFIKADFPDILTLVRRDSHWRRQPASEKQISVLQSRKIEVPRGLTKGQASHLIGMLP</sequence>
<dbReference type="InterPro" id="IPR001650">
    <property type="entry name" value="Helicase_C-like"/>
</dbReference>
<dbReference type="InterPro" id="IPR014001">
    <property type="entry name" value="Helicase_ATP-bd"/>
</dbReference>
<keyword evidence="3" id="KW-0547">Nucleotide-binding</keyword>
<accession>A0A445N132</accession>
<organism evidence="3">
    <name type="scientific">uncultured Desulfobacterium sp</name>
    <dbReference type="NCBI Taxonomy" id="201089"/>
    <lineage>
        <taxon>Bacteria</taxon>
        <taxon>Pseudomonadati</taxon>
        <taxon>Thermodesulfobacteriota</taxon>
        <taxon>Desulfobacteria</taxon>
        <taxon>Desulfobacterales</taxon>
        <taxon>Desulfobacteriaceae</taxon>
        <taxon>Desulfobacterium</taxon>
        <taxon>environmental samples</taxon>
    </lineage>
</organism>
<dbReference type="GO" id="GO:0061749">
    <property type="term" value="F:forked DNA-dependent helicase activity"/>
    <property type="evidence" value="ECO:0007669"/>
    <property type="project" value="TreeGrafter"/>
</dbReference>
<dbReference type="SMART" id="SM00487">
    <property type="entry name" value="DEXDc"/>
    <property type="match status" value="1"/>
</dbReference>
<feature type="domain" description="Helicase C-terminal" evidence="2">
    <location>
        <begin position="238"/>
        <end position="392"/>
    </location>
</feature>
<dbReference type="InterPro" id="IPR006935">
    <property type="entry name" value="Helicase/UvrB_N"/>
</dbReference>
<dbReference type="Pfam" id="PF04851">
    <property type="entry name" value="ResIII"/>
    <property type="match status" value="1"/>
</dbReference>
<protein>
    <submittedName>
        <fullName evidence="3">DEAD/DEAH box helicase</fullName>
    </submittedName>
</protein>
<name>A0A445N132_9BACT</name>
<evidence type="ECO:0000259" key="1">
    <source>
        <dbReference type="PROSITE" id="PS51192"/>
    </source>
</evidence>
<dbReference type="PANTHER" id="PTHR47396:SF1">
    <property type="entry name" value="ATP-DEPENDENT HELICASE IRC3-RELATED"/>
    <property type="match status" value="1"/>
</dbReference>
<dbReference type="GO" id="GO:0016787">
    <property type="term" value="F:hydrolase activity"/>
    <property type="evidence" value="ECO:0007669"/>
    <property type="project" value="InterPro"/>
</dbReference>
<dbReference type="SMART" id="SM00490">
    <property type="entry name" value="HELICc"/>
    <property type="match status" value="1"/>
</dbReference>
<keyword evidence="3" id="KW-0378">Hydrolase</keyword>
<dbReference type="SUPFAM" id="SSF52540">
    <property type="entry name" value="P-loop containing nucleoside triphosphate hydrolases"/>
    <property type="match status" value="1"/>
</dbReference>
<dbReference type="GO" id="GO:0036121">
    <property type="term" value="F:double-stranded DNA helicase activity"/>
    <property type="evidence" value="ECO:0007669"/>
    <property type="project" value="TreeGrafter"/>
</dbReference>
<reference evidence="3" key="1">
    <citation type="submission" date="2018-01" db="EMBL/GenBank/DDBJ databases">
        <authorList>
            <person name="Regsiter A."/>
            <person name="William W."/>
        </authorList>
    </citation>
    <scope>NUCLEOTIDE SEQUENCE</scope>
    <source>
        <strain evidence="3">TRIP AH-1</strain>
    </source>
</reference>